<dbReference type="OrthoDB" id="9886525at2"/>
<keyword evidence="2" id="KW-1185">Reference proteome</keyword>
<protein>
    <submittedName>
        <fullName evidence="1">Uncharacterized protein</fullName>
    </submittedName>
</protein>
<gene>
    <name evidence="1" type="ORF">EPA99_08975</name>
</gene>
<dbReference type="AlphaFoldDB" id="A0A4Q1JXE0"/>
<comment type="caution">
    <text evidence="1">The sequence shown here is derived from an EMBL/GenBank/DDBJ whole genome shotgun (WGS) entry which is preliminary data.</text>
</comment>
<reference evidence="1 2" key="1">
    <citation type="submission" date="2019-01" db="EMBL/GenBank/DDBJ databases">
        <title>Pseudoxanthomonas composti sp. nov., isolated from compost.</title>
        <authorList>
            <person name="Yang G."/>
        </authorList>
    </citation>
    <scope>NUCLEOTIDE SEQUENCE [LARGE SCALE GENOMIC DNA]</scope>
    <source>
        <strain evidence="1 2">GSS15</strain>
    </source>
</reference>
<dbReference type="EMBL" id="SAWZ01000004">
    <property type="protein sequence ID" value="RXR05972.1"/>
    <property type="molecule type" value="Genomic_DNA"/>
</dbReference>
<organism evidence="1 2">
    <name type="scientific">Pseudoxanthomonas composti</name>
    <dbReference type="NCBI Taxonomy" id="2137479"/>
    <lineage>
        <taxon>Bacteria</taxon>
        <taxon>Pseudomonadati</taxon>
        <taxon>Pseudomonadota</taxon>
        <taxon>Gammaproteobacteria</taxon>
        <taxon>Lysobacterales</taxon>
        <taxon>Lysobacteraceae</taxon>
        <taxon>Pseudoxanthomonas</taxon>
    </lineage>
</organism>
<sequence length="140" mass="15458">MTYIAVISLVFATLSLIVALRAAVLSYKLHAEAIRRDVANFVEDNLARIDRANFLLAHVNASGLDAQERSSLELPSLSEMEASLQDFSVMHGNRSNSEMIGMRETDYEFLHSIRAPLLLIERRLDAFSTMVGQSNASGTA</sequence>
<name>A0A4Q1JXE0_9GAMM</name>
<proteinExistence type="predicted"/>
<evidence type="ECO:0000313" key="2">
    <source>
        <dbReference type="Proteomes" id="UP000289784"/>
    </source>
</evidence>
<dbReference type="Proteomes" id="UP000289784">
    <property type="component" value="Unassembled WGS sequence"/>
</dbReference>
<accession>A0A4Q1JXE0</accession>
<dbReference type="RefSeq" id="WP_129470884.1">
    <property type="nucleotide sequence ID" value="NZ_SAWZ01000004.1"/>
</dbReference>
<evidence type="ECO:0000313" key="1">
    <source>
        <dbReference type="EMBL" id="RXR05972.1"/>
    </source>
</evidence>